<evidence type="ECO:0000256" key="4">
    <source>
        <dbReference type="SAM" id="Phobius"/>
    </source>
</evidence>
<name>A0A917PXF7_9PSED</name>
<evidence type="ECO:0000313" key="5">
    <source>
        <dbReference type="EMBL" id="GGJ97455.1"/>
    </source>
</evidence>
<dbReference type="PANTHER" id="PTHR13610">
    <property type="entry name" value="METHYLTRANSFERASE DOMAIN-CONTAINING PROTEIN"/>
    <property type="match status" value="1"/>
</dbReference>
<keyword evidence="4" id="KW-1133">Transmembrane helix</keyword>
<dbReference type="GO" id="GO:0032259">
    <property type="term" value="P:methylation"/>
    <property type="evidence" value="ECO:0007669"/>
    <property type="project" value="UniProtKB-KW"/>
</dbReference>
<evidence type="ECO:0000256" key="1">
    <source>
        <dbReference type="ARBA" id="ARBA00022603"/>
    </source>
</evidence>
<evidence type="ECO:0000256" key="2">
    <source>
        <dbReference type="ARBA" id="ARBA00022679"/>
    </source>
</evidence>
<dbReference type="Gene3D" id="3.40.50.150">
    <property type="entry name" value="Vaccinia Virus protein VP39"/>
    <property type="match status" value="1"/>
</dbReference>
<keyword evidence="1" id="KW-0489">Methyltransferase</keyword>
<dbReference type="EMBL" id="BMPO01000005">
    <property type="protein sequence ID" value="GGJ97455.1"/>
    <property type="molecule type" value="Genomic_DNA"/>
</dbReference>
<reference evidence="5" key="1">
    <citation type="journal article" date="2014" name="Int. J. Syst. Evol. Microbiol.">
        <title>Complete genome sequence of Corynebacterium casei LMG S-19264T (=DSM 44701T), isolated from a smear-ripened cheese.</title>
        <authorList>
            <consortium name="US DOE Joint Genome Institute (JGI-PGF)"/>
            <person name="Walter F."/>
            <person name="Albersmeier A."/>
            <person name="Kalinowski J."/>
            <person name="Ruckert C."/>
        </authorList>
    </citation>
    <scope>NUCLEOTIDE SEQUENCE</scope>
    <source>
        <strain evidence="5">JCM 30078</strain>
    </source>
</reference>
<reference evidence="5" key="2">
    <citation type="submission" date="2020-09" db="EMBL/GenBank/DDBJ databases">
        <authorList>
            <person name="Sun Q."/>
            <person name="Ohkuma M."/>
        </authorList>
    </citation>
    <scope>NUCLEOTIDE SEQUENCE</scope>
    <source>
        <strain evidence="5">JCM 30078</strain>
    </source>
</reference>
<keyword evidence="4" id="KW-0472">Membrane</keyword>
<dbReference type="RefSeq" id="WP_188983495.1">
    <property type="nucleotide sequence ID" value="NZ_BMPO01000005.1"/>
</dbReference>
<dbReference type="InterPro" id="IPR026170">
    <property type="entry name" value="FAM173A/B"/>
</dbReference>
<feature type="transmembrane region" description="Helical" evidence="4">
    <location>
        <begin position="41"/>
        <end position="61"/>
    </location>
</feature>
<evidence type="ECO:0008006" key="7">
    <source>
        <dbReference type="Google" id="ProtNLM"/>
    </source>
</evidence>
<gene>
    <name evidence="5" type="ORF">GCM10009304_24180</name>
</gene>
<dbReference type="PANTHER" id="PTHR13610:SF9">
    <property type="entry name" value="FI06469P"/>
    <property type="match status" value="1"/>
</dbReference>
<evidence type="ECO:0000313" key="6">
    <source>
        <dbReference type="Proteomes" id="UP000635983"/>
    </source>
</evidence>
<sequence>MQGGEQRYPALRALCAQLMAMVVVAGLLFLLARYFGWRVPLWGVAALQGVLAAVLGMRLGLSRWWGPINLAFVPALLVLYGLALPAWSYGVLFFLVLLFNWNSFGERVPLYLSGEPTERELAEILKSLGRPFVFVDLGCGLGGTIARLAKRFPDSRFEGVETAPLSFVVAWMRALAWSNCRVRYRNLWKQDLSTFDVVYCFLSPAPMPAIWRKASAEMPANGLLISNSFAIPGVEPARVIEVQDWRETRLLLWPMDAHINQPSP</sequence>
<keyword evidence="6" id="KW-1185">Reference proteome</keyword>
<dbReference type="InterPro" id="IPR029063">
    <property type="entry name" value="SAM-dependent_MTases_sf"/>
</dbReference>
<feature type="transmembrane region" description="Helical" evidence="4">
    <location>
        <begin position="73"/>
        <end position="99"/>
    </location>
</feature>
<dbReference type="SUPFAM" id="SSF53335">
    <property type="entry name" value="S-adenosyl-L-methionine-dependent methyltransferases"/>
    <property type="match status" value="1"/>
</dbReference>
<keyword evidence="4" id="KW-0812">Transmembrane</keyword>
<protein>
    <recommendedName>
        <fullName evidence="7">Trans-aconitate methyltransferase</fullName>
    </recommendedName>
</protein>
<comment type="caution">
    <text evidence="5">The sequence shown here is derived from an EMBL/GenBank/DDBJ whole genome shotgun (WGS) entry which is preliminary data.</text>
</comment>
<keyword evidence="3" id="KW-0949">S-adenosyl-L-methionine</keyword>
<keyword evidence="2" id="KW-0808">Transferase</keyword>
<evidence type="ECO:0000256" key="3">
    <source>
        <dbReference type="ARBA" id="ARBA00022691"/>
    </source>
</evidence>
<dbReference type="GO" id="GO:0016279">
    <property type="term" value="F:protein-lysine N-methyltransferase activity"/>
    <property type="evidence" value="ECO:0007669"/>
    <property type="project" value="InterPro"/>
</dbReference>
<organism evidence="5 6">
    <name type="scientific">Pseudomonas matsuisoli</name>
    <dbReference type="NCBI Taxonomy" id="1515666"/>
    <lineage>
        <taxon>Bacteria</taxon>
        <taxon>Pseudomonadati</taxon>
        <taxon>Pseudomonadota</taxon>
        <taxon>Gammaproteobacteria</taxon>
        <taxon>Pseudomonadales</taxon>
        <taxon>Pseudomonadaceae</taxon>
        <taxon>Pseudomonas</taxon>
    </lineage>
</organism>
<feature type="transmembrane region" description="Helical" evidence="4">
    <location>
        <begin position="12"/>
        <end position="35"/>
    </location>
</feature>
<proteinExistence type="predicted"/>
<dbReference type="Proteomes" id="UP000635983">
    <property type="component" value="Unassembled WGS sequence"/>
</dbReference>
<accession>A0A917PXF7</accession>
<dbReference type="AlphaFoldDB" id="A0A917PXF7"/>